<feature type="region of interest" description="Disordered" evidence="1">
    <location>
        <begin position="443"/>
        <end position="462"/>
    </location>
</feature>
<dbReference type="InterPro" id="IPR003598">
    <property type="entry name" value="Ig_sub2"/>
</dbReference>
<feature type="compositionally biased region" description="Basic and acidic residues" evidence="1">
    <location>
        <begin position="496"/>
        <end position="505"/>
    </location>
</feature>
<keyword evidence="5" id="KW-1185">Reference proteome</keyword>
<gene>
    <name evidence="4" type="ORF">MRATA1EN1_LOCUS6316</name>
</gene>
<dbReference type="PANTHER" id="PTHR23267">
    <property type="entry name" value="IMMUNOGLOBULIN LIGHT CHAIN"/>
    <property type="match status" value="1"/>
</dbReference>
<dbReference type="InterPro" id="IPR007110">
    <property type="entry name" value="Ig-like_dom"/>
</dbReference>
<feature type="domain" description="Ig-like" evidence="3">
    <location>
        <begin position="5"/>
        <end position="125"/>
    </location>
</feature>
<dbReference type="SMART" id="SM00409">
    <property type="entry name" value="IG"/>
    <property type="match status" value="4"/>
</dbReference>
<dbReference type="InterPro" id="IPR003599">
    <property type="entry name" value="Ig_sub"/>
</dbReference>
<evidence type="ECO:0000259" key="3">
    <source>
        <dbReference type="PROSITE" id="PS50835"/>
    </source>
</evidence>
<reference evidence="4" key="1">
    <citation type="submission" date="2023-04" db="EMBL/GenBank/DDBJ databases">
        <authorList>
            <consortium name="ELIXIR-Norway"/>
        </authorList>
    </citation>
    <scope>NUCLEOTIDE SEQUENCE [LARGE SCALE GENOMIC DNA]</scope>
</reference>
<dbReference type="PROSITE" id="PS50835">
    <property type="entry name" value="IG_LIKE"/>
    <property type="match status" value="4"/>
</dbReference>
<dbReference type="SMART" id="SM00406">
    <property type="entry name" value="IGv"/>
    <property type="match status" value="4"/>
</dbReference>
<evidence type="ECO:0000313" key="4">
    <source>
        <dbReference type="EMBL" id="CAI9157354.1"/>
    </source>
</evidence>
<accession>A0ABN8Y705</accession>
<feature type="signal peptide" evidence="2">
    <location>
        <begin position="1"/>
        <end position="19"/>
    </location>
</feature>
<dbReference type="Pfam" id="PF07686">
    <property type="entry name" value="V-set"/>
    <property type="match status" value="4"/>
</dbReference>
<dbReference type="InterPro" id="IPR036179">
    <property type="entry name" value="Ig-like_dom_sf"/>
</dbReference>
<dbReference type="Proteomes" id="UP001176941">
    <property type="component" value="Chromosome 15"/>
</dbReference>
<keyword evidence="2" id="KW-0732">Signal</keyword>
<dbReference type="InterPro" id="IPR013783">
    <property type="entry name" value="Ig-like_fold"/>
</dbReference>
<sequence>MAWCPLLLTLVALCTGSWAQAVLTQPSSVSGSPGQTVSITCSGSSSNVGYGNYVSWYQQLPGSAPRLLIYGATSRASGVPDRFSGSRSGNTATLTISSLQAEDEGDYYCLSADSSSYNGTVLQVRGEVRQKPAFLQTWASSVEAQTVVQEPPLSVSPGGTVTLTCGLSSGSVTTYSEPSWYQQTPGQAPRNVIYSTNSRPSGVPDRFSASTSGNKATLTITGAQPEDEADYHCLLMKREGAAWGRAAQLWGHRRQDALTVSTMAWCPLLLTLVALCTGSLFQPVLTQPPSASASLGASAKLTCTLSSGYSSYCVNWYQQSPGQAPRDLVKLTSDREVTRRDGIPGRFSGSGSGSGAERYLTISSLQSDDEADYICGVSYNDGGQRLCARPVLTQSPSAASSLGGSATLTCTLSSEHSTHFIQWDQQSPGQAPRDLVKLTSDREVTREDGIPSRFSGSGSGSGAERYLTISSLQSDDEADYICGVSYNDGGQSGYHSHTDKGEVRHKPPSRALCPQAPG</sequence>
<feature type="region of interest" description="Disordered" evidence="1">
    <location>
        <begin position="491"/>
        <end position="518"/>
    </location>
</feature>
<protein>
    <recommendedName>
        <fullName evidence="3">Ig-like domain-containing protein</fullName>
    </recommendedName>
</protein>
<evidence type="ECO:0000256" key="2">
    <source>
        <dbReference type="SAM" id="SignalP"/>
    </source>
</evidence>
<dbReference type="EMBL" id="OX459951">
    <property type="protein sequence ID" value="CAI9157354.1"/>
    <property type="molecule type" value="Genomic_DNA"/>
</dbReference>
<name>A0ABN8Y705_RANTA</name>
<feature type="chain" id="PRO_5045037406" description="Ig-like domain-containing protein" evidence="2">
    <location>
        <begin position="20"/>
        <end position="518"/>
    </location>
</feature>
<feature type="domain" description="Ig-like" evidence="3">
    <location>
        <begin position="283"/>
        <end position="393"/>
    </location>
</feature>
<evidence type="ECO:0000256" key="1">
    <source>
        <dbReference type="SAM" id="MobiDB-lite"/>
    </source>
</evidence>
<proteinExistence type="predicted"/>
<dbReference type="InterPro" id="IPR013106">
    <property type="entry name" value="Ig_V-set"/>
</dbReference>
<dbReference type="SMART" id="SM00408">
    <property type="entry name" value="IGc2"/>
    <property type="match status" value="4"/>
</dbReference>
<dbReference type="SUPFAM" id="SSF48726">
    <property type="entry name" value="Immunoglobulin"/>
    <property type="match status" value="4"/>
</dbReference>
<dbReference type="Gene3D" id="2.60.40.10">
    <property type="entry name" value="Immunoglobulins"/>
    <property type="match status" value="4"/>
</dbReference>
<feature type="domain" description="Ig-like" evidence="3">
    <location>
        <begin position="403"/>
        <end position="498"/>
    </location>
</feature>
<organism evidence="4 5">
    <name type="scientific">Rangifer tarandus platyrhynchus</name>
    <name type="common">Svalbard reindeer</name>
    <dbReference type="NCBI Taxonomy" id="3082113"/>
    <lineage>
        <taxon>Eukaryota</taxon>
        <taxon>Metazoa</taxon>
        <taxon>Chordata</taxon>
        <taxon>Craniata</taxon>
        <taxon>Vertebrata</taxon>
        <taxon>Euteleostomi</taxon>
        <taxon>Mammalia</taxon>
        <taxon>Eutheria</taxon>
        <taxon>Laurasiatheria</taxon>
        <taxon>Artiodactyla</taxon>
        <taxon>Ruminantia</taxon>
        <taxon>Pecora</taxon>
        <taxon>Cervidae</taxon>
        <taxon>Odocoileinae</taxon>
        <taxon>Rangifer</taxon>
    </lineage>
</organism>
<dbReference type="InterPro" id="IPR050150">
    <property type="entry name" value="IgV_Light_Chain"/>
</dbReference>
<evidence type="ECO:0000313" key="5">
    <source>
        <dbReference type="Proteomes" id="UP001176941"/>
    </source>
</evidence>
<feature type="domain" description="Ig-like" evidence="3">
    <location>
        <begin position="132"/>
        <end position="233"/>
    </location>
</feature>